<sequence length="904" mass="96695">MTTAREVLTEARDAYYGGDLARARERAETIADLAADDATQAAALTILGLCAARADRAGEGLFIAAAERFARVPAIDRDHVGEYGCALALAGRPADAEPLLRRALAIGAGSADAWRCMGNVLVERGDLAAGRRTLSAALRAFPQDWLIAVALAEVVFLTSADPRASADAWAVAGSLCDSAGQAEVSYNAYGRAVELAPDDVNLLMQKAGACAALDEVDEVRALVARAQELAPTGFELAPLLVVLGSQLLTGAHQDVAADLLHRAIAAQPEHARAHAVLGELHRVTGAFDQAIEALDRAVALDPDDAYAIGTRGQVRLATERHDDAIDDLERASALQPGAEWIRYSAGEAYYVRARDEDFERALAHLGVAHELDPTNVRTLALIGYAHWHRRGADPGAMQAAEDALREAYGIRPDDPNLSYDFGLVLFDAGRYEEALERAEQAYAELPDDPNVRLLRGQALRATGEFERAIPDLEAAVSALPELGEAHGALGETYRVVGRNDEALVELGRAASIDPADGWSLASLGATRQALGDSPAALADLRRSLDLGAEPGFAVWWLCEALSATADIEAVVTEVAEQAARHPDNAKVQEVYADVLQNAGRHAEAVEVIERALAAEPNHVGLLRSLGWAQFALGDPARATEALERAVEAWPDATTITDLATIRARGDDVGEALRTIDRGLAVERTSVLLRLRCDVFAGLADWPAAHAAAVEAVAVEPVDAYAYWGLGRALRYLGRLPEALEAFQTMRERVPDNPMGPQGAGDVLWSIGQRAEAAPAYQEAIDLYERFGADQSWSRHGVGWCQHRLGRYAEAAETYQLALPASDERSPLLFDIGLNLLASGETVRAADAYAQGFGVLPAVPRTRVLGMLVAADEDLRVSVAAGIIEDTAQVTDVRERLAKELEARR</sequence>
<feature type="repeat" description="TPR" evidence="1">
    <location>
        <begin position="483"/>
        <end position="516"/>
    </location>
</feature>
<reference evidence="2 3" key="1">
    <citation type="submission" date="2018-08" db="EMBL/GenBank/DDBJ databases">
        <title>Sequencing the genomes of 1000 actinobacteria strains.</title>
        <authorList>
            <person name="Klenk H.-P."/>
        </authorList>
    </citation>
    <scope>NUCLEOTIDE SEQUENCE [LARGE SCALE GENOMIC DNA]</scope>
    <source>
        <strain evidence="2 3">DSM 44099</strain>
    </source>
</reference>
<dbReference type="InterPro" id="IPR019734">
    <property type="entry name" value="TPR_rpt"/>
</dbReference>
<dbReference type="SMART" id="SM00028">
    <property type="entry name" value="TPR"/>
    <property type="match status" value="13"/>
</dbReference>
<feature type="repeat" description="TPR" evidence="1">
    <location>
        <begin position="719"/>
        <end position="752"/>
    </location>
</feature>
<feature type="repeat" description="TPR" evidence="1">
    <location>
        <begin position="415"/>
        <end position="448"/>
    </location>
</feature>
<name>A0A3D9ZK52_9ACTN</name>
<feature type="repeat" description="TPR" evidence="1">
    <location>
        <begin position="166"/>
        <end position="199"/>
    </location>
</feature>
<dbReference type="Pfam" id="PF13432">
    <property type="entry name" value="TPR_16"/>
    <property type="match status" value="3"/>
</dbReference>
<evidence type="ECO:0000313" key="2">
    <source>
        <dbReference type="EMBL" id="REF97587.1"/>
    </source>
</evidence>
<feature type="repeat" description="TPR" evidence="1">
    <location>
        <begin position="585"/>
        <end position="618"/>
    </location>
</feature>
<dbReference type="Gene3D" id="1.25.40.10">
    <property type="entry name" value="Tetratricopeptide repeat domain"/>
    <property type="match status" value="5"/>
</dbReference>
<dbReference type="PROSITE" id="PS50005">
    <property type="entry name" value="TPR"/>
    <property type="match status" value="6"/>
</dbReference>
<dbReference type="Pfam" id="PF13371">
    <property type="entry name" value="TPR_9"/>
    <property type="match status" value="1"/>
</dbReference>
<dbReference type="AlphaFoldDB" id="A0A3D9ZK52"/>
<dbReference type="OrthoDB" id="9814944at2"/>
<keyword evidence="3" id="KW-1185">Reference proteome</keyword>
<accession>A0A3D9ZK52</accession>
<dbReference type="PROSITE" id="PS50293">
    <property type="entry name" value="TPR_REGION"/>
    <property type="match status" value="1"/>
</dbReference>
<feature type="repeat" description="TPR" evidence="1">
    <location>
        <begin position="271"/>
        <end position="304"/>
    </location>
</feature>
<dbReference type="SUPFAM" id="SSF48452">
    <property type="entry name" value="TPR-like"/>
    <property type="match status" value="3"/>
</dbReference>
<evidence type="ECO:0000256" key="1">
    <source>
        <dbReference type="PROSITE-ProRule" id="PRU00339"/>
    </source>
</evidence>
<dbReference type="Proteomes" id="UP000256913">
    <property type="component" value="Unassembled WGS sequence"/>
</dbReference>
<proteinExistence type="predicted"/>
<dbReference type="RefSeq" id="WP_116069013.1">
    <property type="nucleotide sequence ID" value="NZ_BONB01000017.1"/>
</dbReference>
<dbReference type="InterPro" id="IPR011990">
    <property type="entry name" value="TPR-like_helical_dom_sf"/>
</dbReference>
<dbReference type="Pfam" id="PF14559">
    <property type="entry name" value="TPR_19"/>
    <property type="match status" value="1"/>
</dbReference>
<keyword evidence="1" id="KW-0802">TPR repeat</keyword>
<dbReference type="EMBL" id="QUMQ01000001">
    <property type="protein sequence ID" value="REF97587.1"/>
    <property type="molecule type" value="Genomic_DNA"/>
</dbReference>
<dbReference type="Pfam" id="PF13424">
    <property type="entry name" value="TPR_12"/>
    <property type="match status" value="1"/>
</dbReference>
<evidence type="ECO:0000313" key="3">
    <source>
        <dbReference type="Proteomes" id="UP000256913"/>
    </source>
</evidence>
<dbReference type="PANTHER" id="PTHR12558:SF13">
    <property type="entry name" value="CELL DIVISION CYCLE PROTEIN 27 HOMOLOG"/>
    <property type="match status" value="1"/>
</dbReference>
<gene>
    <name evidence="2" type="ORF">DFJ67_3591</name>
</gene>
<comment type="caution">
    <text evidence="2">The sequence shown here is derived from an EMBL/GenBank/DDBJ whole genome shotgun (WGS) entry which is preliminary data.</text>
</comment>
<dbReference type="PANTHER" id="PTHR12558">
    <property type="entry name" value="CELL DIVISION CYCLE 16,23,27"/>
    <property type="match status" value="1"/>
</dbReference>
<organism evidence="2 3">
    <name type="scientific">Asanoa ferruginea</name>
    <dbReference type="NCBI Taxonomy" id="53367"/>
    <lineage>
        <taxon>Bacteria</taxon>
        <taxon>Bacillati</taxon>
        <taxon>Actinomycetota</taxon>
        <taxon>Actinomycetes</taxon>
        <taxon>Micromonosporales</taxon>
        <taxon>Micromonosporaceae</taxon>
        <taxon>Asanoa</taxon>
    </lineage>
</organism>
<protein>
    <submittedName>
        <fullName evidence="2">Tetratricopeptide repeat protein</fullName>
    </submittedName>
</protein>